<dbReference type="GO" id="GO:0005524">
    <property type="term" value="F:ATP binding"/>
    <property type="evidence" value="ECO:0007669"/>
    <property type="project" value="UniProtKB-UniRule"/>
</dbReference>
<dbReference type="SUPFAM" id="SSF50156">
    <property type="entry name" value="PDZ domain-like"/>
    <property type="match status" value="1"/>
</dbReference>
<dbReference type="Pfam" id="PF00612">
    <property type="entry name" value="IQ"/>
    <property type="match status" value="3"/>
</dbReference>
<evidence type="ECO:0000256" key="6">
    <source>
        <dbReference type="PROSITE-ProRule" id="PRU00782"/>
    </source>
</evidence>
<dbReference type="Pfam" id="PF00063">
    <property type="entry name" value="Myosin_head"/>
    <property type="match status" value="1"/>
</dbReference>
<evidence type="ECO:0000259" key="8">
    <source>
        <dbReference type="PROSITE" id="PS50106"/>
    </source>
</evidence>
<evidence type="ECO:0000256" key="3">
    <source>
        <dbReference type="ARBA" id="ARBA00023123"/>
    </source>
</evidence>
<dbReference type="InterPro" id="IPR001609">
    <property type="entry name" value="Myosin_head_motor_dom-like"/>
</dbReference>
<organism evidence="10 11">
    <name type="scientific">Phytophthora lilii</name>
    <dbReference type="NCBI Taxonomy" id="2077276"/>
    <lineage>
        <taxon>Eukaryota</taxon>
        <taxon>Sar</taxon>
        <taxon>Stramenopiles</taxon>
        <taxon>Oomycota</taxon>
        <taxon>Peronosporomycetes</taxon>
        <taxon>Peronosporales</taxon>
        <taxon>Peronosporaceae</taxon>
        <taxon>Phytophthora</taxon>
    </lineage>
</organism>
<dbReference type="InterPro" id="IPR036034">
    <property type="entry name" value="PDZ_sf"/>
</dbReference>
<evidence type="ECO:0000256" key="7">
    <source>
        <dbReference type="SAM" id="MobiDB-lite"/>
    </source>
</evidence>
<sequence>MEVGAPVWVFDRELWHEAVVAAPVDASSGLVECALEPELKDEHLLTPEGDDVVPDAQDFQTPRRRRNSRRNSMRRSVAVNAELVLPRSQGEHYHTVQDLTKLVHLHEPAILQVLRRRFFHGEIYTSTGQILVAMNPFRRLSLYSDDIKDQYYNIGGDAEADKSMLAPHVYSVANQAFRTMLVPRSSDKKTDQTILVSGESGAGKTETTKLIMNYLAYVSTKRSRRPIRASNCDQTTIHDRVLESNPILEAFGNARTTRNNNSSRFGKFIKLGFTSSGEMLGASISTYLLERVRLVSQGKGERNYHIFYEMCSGSSPTERQVLVLQDIHEYAYLNQSECYERLDGVDDGESYRVTRRAMSSIGMSPVEQLNVMKIVSAVLHLGNISFTTATRNGGKDDASVVDMDKCGDSIQAICSLLGVEEDVLRSTLCTKQIKAGAEFITTRLPVAQALSTRDSVVKTLYSNLFNWLVDRINRSIEYKEEAGGSQFIGVVDIFGFEIFEQNRLEQLCINYANEKLQQLFGRFVFRMEQDQYVAEEIPWKFVDYPNNDVCVALVEKRHMGIFSLLDEQCLIPRGNDEKLANKYYECLAGKHESFSVSKLQRAKGQFVIHHYAGDVCYMTDGFCDKNKDHMHTEAVDLLRTSKFSFVRACFENSVNAAGNNSPRNGRTESRGSDSTRRRSGGIMSSTVVAQFKSQLSSLLDVLNATEPHFIRCIKPNDQASATQFERRRLLEQLRCSGVLEAVKISRSGYPVRFPHDVFIKTYSCILSQVPNAQGQVEKEVAAQMVEKLATKLDVVTDAKHPPFQVGKTKVFCVLEAHQALEAGRSKALYKSVITLQRYCLGYAVRTRYQRKRRSCIRIQAIWRSWSCWCRYQRIIRRERAAIKLQCTTRGFLVRKQVKCIRAATVIQSFVRGWLVRREYSANTLSFEHDVSYVGSLDERSTTASSISLSESISLKDRKNTTISFQSSVSTSDRSASDYMGDYTDNDGSISIRSSSRISRKKLIEEYEPPKHVQNEYEIVWECGLLGLYFESDPVSGMPIVRRVHESLSNCADIFEVSRGDVLLAVGKVKVKKGDIRRILTLLQEVQKPVRLHFLRNPTESFRLRSGSLELLGEEDYEVLWKEGVPLGLGFRPDPSTGYPCVLQSQGNQLLPGMFNVRAGDHLVFINEFSTQGVRFQKVIDILESGPRPAVLRFRHTDLVEDPHHQLDQTNPLNSSVLSNPQDDSHSMGMTSRMTRPSRVSMNPKNDHSLYYITWKEEDGPLGIVVKQESTSYYPRVINVKSEGAVTRESQKNRVEIGDILLSINNNNISKMGFGAAMKLLQKGPKPLLLMFQRPRNSLSMTARSCNL</sequence>
<dbReference type="PROSITE" id="PS50096">
    <property type="entry name" value="IQ"/>
    <property type="match status" value="4"/>
</dbReference>
<dbReference type="Gene3D" id="1.20.58.530">
    <property type="match status" value="1"/>
</dbReference>
<evidence type="ECO:0000256" key="5">
    <source>
        <dbReference type="ARBA" id="ARBA00023203"/>
    </source>
</evidence>
<dbReference type="GO" id="GO:0007015">
    <property type="term" value="P:actin filament organization"/>
    <property type="evidence" value="ECO:0007669"/>
    <property type="project" value="TreeGrafter"/>
</dbReference>
<dbReference type="InterPro" id="IPR001478">
    <property type="entry name" value="PDZ"/>
</dbReference>
<dbReference type="Gene3D" id="1.10.10.820">
    <property type="match status" value="1"/>
</dbReference>
<dbReference type="InterPro" id="IPR036961">
    <property type="entry name" value="Kinesin_motor_dom_sf"/>
</dbReference>
<dbReference type="PRINTS" id="PR00193">
    <property type="entry name" value="MYOSINHEAVY"/>
</dbReference>
<dbReference type="SMART" id="SM00228">
    <property type="entry name" value="PDZ"/>
    <property type="match status" value="2"/>
</dbReference>
<feature type="region of interest" description="Disordered" evidence="7">
    <location>
        <begin position="1203"/>
        <end position="1240"/>
    </location>
</feature>
<comment type="similarity">
    <text evidence="6">Belongs to the TRAFAC class myosin-kinesin ATPase superfamily. Myosin family.</text>
</comment>
<evidence type="ECO:0000313" key="11">
    <source>
        <dbReference type="Proteomes" id="UP001165083"/>
    </source>
</evidence>
<dbReference type="SMART" id="SM00242">
    <property type="entry name" value="MYSc"/>
    <property type="match status" value="1"/>
</dbReference>
<evidence type="ECO:0000259" key="9">
    <source>
        <dbReference type="PROSITE" id="PS51456"/>
    </source>
</evidence>
<dbReference type="Gene3D" id="1.20.5.190">
    <property type="match status" value="2"/>
</dbReference>
<dbReference type="PROSITE" id="PS51456">
    <property type="entry name" value="MYOSIN_MOTOR"/>
    <property type="match status" value="1"/>
</dbReference>
<dbReference type="SUPFAM" id="SSF52540">
    <property type="entry name" value="P-loop containing nucleoside triphosphate hydrolases"/>
    <property type="match status" value="2"/>
</dbReference>
<name>A0A9W6WF72_9STRA</name>
<dbReference type="CDD" id="cd14901">
    <property type="entry name" value="MYSc_Myo40"/>
    <property type="match status" value="1"/>
</dbReference>
<evidence type="ECO:0000313" key="10">
    <source>
        <dbReference type="EMBL" id="GMF10110.1"/>
    </source>
</evidence>
<feature type="compositionally biased region" description="Basic residues" evidence="7">
    <location>
        <begin position="62"/>
        <end position="73"/>
    </location>
</feature>
<gene>
    <name evidence="10" type="ORF">Plil01_000095500</name>
</gene>
<dbReference type="SMART" id="SM00015">
    <property type="entry name" value="IQ"/>
    <property type="match status" value="4"/>
</dbReference>
<keyword evidence="2 6" id="KW-0067">ATP-binding</keyword>
<dbReference type="EMBL" id="BSXW01000031">
    <property type="protein sequence ID" value="GMF10110.1"/>
    <property type="molecule type" value="Genomic_DNA"/>
</dbReference>
<feature type="domain" description="PDZ" evidence="8">
    <location>
        <begin position="1255"/>
        <end position="1335"/>
    </location>
</feature>
<feature type="compositionally biased region" description="Polar residues" evidence="7">
    <location>
        <begin position="1207"/>
        <end position="1240"/>
    </location>
</feature>
<keyword evidence="4 6" id="KW-0505">Motor protein</keyword>
<dbReference type="PANTHER" id="PTHR13140:SF845">
    <property type="entry name" value="MYOSIN-LIKE PROTEIN"/>
    <property type="match status" value="1"/>
</dbReference>
<dbReference type="GO" id="GO:0016020">
    <property type="term" value="C:membrane"/>
    <property type="evidence" value="ECO:0007669"/>
    <property type="project" value="TreeGrafter"/>
</dbReference>
<evidence type="ECO:0000256" key="2">
    <source>
        <dbReference type="ARBA" id="ARBA00022840"/>
    </source>
</evidence>
<keyword evidence="5 6" id="KW-0009">Actin-binding</keyword>
<dbReference type="OrthoDB" id="6108017at2759"/>
<keyword evidence="11" id="KW-1185">Reference proteome</keyword>
<dbReference type="GO" id="GO:0005737">
    <property type="term" value="C:cytoplasm"/>
    <property type="evidence" value="ECO:0007669"/>
    <property type="project" value="TreeGrafter"/>
</dbReference>
<keyword evidence="1 6" id="KW-0547">Nucleotide-binding</keyword>
<dbReference type="PANTHER" id="PTHR13140">
    <property type="entry name" value="MYOSIN"/>
    <property type="match status" value="1"/>
</dbReference>
<dbReference type="Gene3D" id="1.20.120.720">
    <property type="entry name" value="Myosin VI head, motor domain, U50 subdomain"/>
    <property type="match status" value="1"/>
</dbReference>
<dbReference type="GO" id="GO:0000146">
    <property type="term" value="F:microfilament motor activity"/>
    <property type="evidence" value="ECO:0007669"/>
    <property type="project" value="TreeGrafter"/>
</dbReference>
<feature type="region of interest" description="Disordered" evidence="7">
    <location>
        <begin position="45"/>
        <end position="73"/>
    </location>
</feature>
<proteinExistence type="inferred from homology"/>
<dbReference type="Gene3D" id="3.40.850.10">
    <property type="entry name" value="Kinesin motor domain"/>
    <property type="match status" value="1"/>
</dbReference>
<protein>
    <submittedName>
        <fullName evidence="10">Unnamed protein product</fullName>
    </submittedName>
</protein>
<feature type="binding site" evidence="6">
    <location>
        <begin position="198"/>
        <end position="205"/>
    </location>
    <ligand>
        <name>ATP</name>
        <dbReference type="ChEBI" id="CHEBI:30616"/>
    </ligand>
</feature>
<dbReference type="Gene3D" id="2.30.42.10">
    <property type="match status" value="1"/>
</dbReference>
<dbReference type="GO" id="GO:0051015">
    <property type="term" value="F:actin filament binding"/>
    <property type="evidence" value="ECO:0007669"/>
    <property type="project" value="TreeGrafter"/>
</dbReference>
<dbReference type="CDD" id="cd23767">
    <property type="entry name" value="IQCD"/>
    <property type="match status" value="1"/>
</dbReference>
<reference evidence="10" key="1">
    <citation type="submission" date="2023-04" db="EMBL/GenBank/DDBJ databases">
        <title>Phytophthora lilii NBRC 32176.</title>
        <authorList>
            <person name="Ichikawa N."/>
            <person name="Sato H."/>
            <person name="Tonouchi N."/>
        </authorList>
    </citation>
    <scope>NUCLEOTIDE SEQUENCE</scope>
    <source>
        <strain evidence="10">NBRC 32176</strain>
    </source>
</reference>
<accession>A0A9W6WF72</accession>
<dbReference type="PROSITE" id="PS50106">
    <property type="entry name" value="PDZ"/>
    <property type="match status" value="1"/>
</dbReference>
<feature type="compositionally biased region" description="Basic and acidic residues" evidence="7">
    <location>
        <begin position="665"/>
        <end position="676"/>
    </location>
</feature>
<evidence type="ECO:0000256" key="1">
    <source>
        <dbReference type="ARBA" id="ARBA00022741"/>
    </source>
</evidence>
<dbReference type="InterPro" id="IPR027417">
    <property type="entry name" value="P-loop_NTPase"/>
</dbReference>
<evidence type="ECO:0000256" key="4">
    <source>
        <dbReference type="ARBA" id="ARBA00023175"/>
    </source>
</evidence>
<dbReference type="Proteomes" id="UP001165083">
    <property type="component" value="Unassembled WGS sequence"/>
</dbReference>
<feature type="region of interest" description="Disordered" evidence="7">
    <location>
        <begin position="657"/>
        <end position="681"/>
    </location>
</feature>
<dbReference type="Gene3D" id="6.20.240.20">
    <property type="match status" value="1"/>
</dbReference>
<dbReference type="FunFam" id="1.10.10.820:FF:000001">
    <property type="entry name" value="Myosin heavy chain"/>
    <property type="match status" value="1"/>
</dbReference>
<feature type="region of interest" description="Actin-binding" evidence="6">
    <location>
        <begin position="695"/>
        <end position="717"/>
    </location>
</feature>
<dbReference type="CDD" id="cd00136">
    <property type="entry name" value="PDZ_canonical"/>
    <property type="match status" value="1"/>
</dbReference>
<dbReference type="InterPro" id="IPR000048">
    <property type="entry name" value="IQ_motif_EF-hand-BS"/>
</dbReference>
<comment type="caution">
    <text evidence="10">The sequence shown here is derived from an EMBL/GenBank/DDBJ whole genome shotgun (WGS) entry which is preliminary data.</text>
</comment>
<keyword evidence="3 6" id="KW-0518">Myosin</keyword>
<dbReference type="GO" id="GO:0016459">
    <property type="term" value="C:myosin complex"/>
    <property type="evidence" value="ECO:0007669"/>
    <property type="project" value="UniProtKB-KW"/>
</dbReference>
<feature type="domain" description="Myosin motor" evidence="9">
    <location>
        <begin position="94"/>
        <end position="825"/>
    </location>
</feature>